<dbReference type="PANTHER" id="PTHR42736">
    <property type="entry name" value="PROTEIN-GLUTAMINE GAMMA-GLUTAMYLTRANSFERASE"/>
    <property type="match status" value="1"/>
</dbReference>
<feature type="transmembrane region" description="Helical" evidence="2">
    <location>
        <begin position="706"/>
        <end position="726"/>
    </location>
</feature>
<feature type="region of interest" description="Disordered" evidence="1">
    <location>
        <begin position="1"/>
        <end position="33"/>
    </location>
</feature>
<dbReference type="SUPFAM" id="SSF54001">
    <property type="entry name" value="Cysteine proteinases"/>
    <property type="match status" value="1"/>
</dbReference>
<dbReference type="SMART" id="SM00460">
    <property type="entry name" value="TGc"/>
    <property type="match status" value="1"/>
</dbReference>
<feature type="transmembrane region" description="Helical" evidence="2">
    <location>
        <begin position="677"/>
        <end position="694"/>
    </location>
</feature>
<accession>A0A974SE59</accession>
<feature type="transmembrane region" description="Helical" evidence="2">
    <location>
        <begin position="548"/>
        <end position="565"/>
    </location>
</feature>
<keyword evidence="5" id="KW-1185">Reference proteome</keyword>
<proteinExistence type="predicted"/>
<dbReference type="KEGG" id="pson:JI735_12210"/>
<evidence type="ECO:0000313" key="4">
    <source>
        <dbReference type="EMBL" id="QQZ63178.1"/>
    </source>
</evidence>
<feature type="transmembrane region" description="Helical" evidence="2">
    <location>
        <begin position="68"/>
        <end position="88"/>
    </location>
</feature>
<dbReference type="PANTHER" id="PTHR42736:SF1">
    <property type="entry name" value="PROTEIN-GLUTAMINE GAMMA-GLUTAMYLTRANSFERASE"/>
    <property type="match status" value="1"/>
</dbReference>
<dbReference type="Proteomes" id="UP000595841">
    <property type="component" value="Chromosome"/>
</dbReference>
<evidence type="ECO:0000259" key="3">
    <source>
        <dbReference type="SMART" id="SM00460"/>
    </source>
</evidence>
<keyword evidence="2" id="KW-1133">Transmembrane helix</keyword>
<dbReference type="Pfam" id="PF01841">
    <property type="entry name" value="Transglut_core"/>
    <property type="match status" value="1"/>
</dbReference>
<dbReference type="InterPro" id="IPR002931">
    <property type="entry name" value="Transglutaminase-like"/>
</dbReference>
<dbReference type="InterPro" id="IPR038765">
    <property type="entry name" value="Papain-like_cys_pep_sf"/>
</dbReference>
<feature type="transmembrane region" description="Helical" evidence="2">
    <location>
        <begin position="653"/>
        <end position="671"/>
    </location>
</feature>
<protein>
    <submittedName>
        <fullName evidence="4">DUF58 domain-containing protein</fullName>
    </submittedName>
</protein>
<sequence>MAKGRVAQLSSSSLMKPDPLDRKEHNSLNTTGSLPVHRARNVAGEWIRILSMAAVTGALYAWRGGETLLFLLTASGVLMLGGLLLQLLGPRKVTVTRSLSAVHPVAGDTLTVDVKVTFRTRIPLPWMVIADQWSGGTHQQLLFPGFRRSLAYTYSLHEVQRGVHRLHGCSVSWGDLLGLFTGGCQSGSGDSFKVRPRPLYIGRTAQYSSVMPGDTVSSSRTRNYSAEAGEIREYAPGDPLSRIHWKNTARKGTLQSRVPEREEGRMSCIVLANSSGEYEIPCGALTPRGQRGNPPAPFERAVSAAMGLLLAAEQTGSYVQFFSGGWPEGMAKHEGLGQIPSRVQDMLTEITPDGGRSLSALLEDASRGWIPGMTAVVITGRLEEEAARTLARFLVQGVKVELYYVWDQPAPRPAGGPVNSPWSPAATIGTSLTRLGACLYCLGDGSLSKGNKGWKSMDFRSDQRFGRGRTTAAAVEFTGMLPVRKKRWGLRTDTSAALDIRDHVEDSQADCRDSSPLHYRLLFSLAIMGLFMEWLLPLLRTAVEPETLRLLHTLLFCAAALLLWGSLRLPNFVQYPVQFMIMSLTWFYICDGNEGGRWLSLYAAEVSDDLALLFSGHISALSENSRLLILVLGWGLLVCSVQQLALYRGSTTLFTLVTLIYLLALDMGFTVKTTGDVIVALGLILWLQALNRLLRLKEGTGSAVLPYTRWGGLALAAALIITLAAWTGGQLYGARQGGPITFQPILDRMQHWAAGQIQESSQQQQIRSGSTGYGSGEAELGAPLASSAEAVFSVVADQPSYWRGESIAYYDGRRWIRDGTAFLPFNLTALPGPGQNQAEEAGKSRRLVQRIQFAVPSSGGLPLFGAGTVADIENVTLTDGSRLGYVLANPQKDSFRLPEAGGSVRVAEYTVASILPESDPAVLRASAGMDPVSVRDSYLQLPAQQPRRVAELAGRLTASADTRYAAVSAVRDYLQNGFTYTLKTRIPPQGSDFTDDFLFVTKQGYCVHFATAMTVLLRSSGIPARYVQGYGPGTLAADAVPPRYDVTQGDAHAWVEVYFPGTGWVPFDPTPAAALAAAAGPAADPAAAASAPPGIPASAALGADALPALPQAGGNPPAPAAAALVGLAAAWRWRRCLALLPAARRAGRVSRERQLRAAALAWRGLTARYGPPPPGVTAREYAASLAIEDARLRAAVRQFIRQWEALAYSSRAASAPPCWSARPGFTAREPAPLPGNPAREPAPLPGIPAREPAPLPGISARELAPLPGISARELAPLPGIPARETAPIPDNPSPGQRGLALVPAAGAEGAAFVANCLAITFRLA</sequence>
<dbReference type="RefSeq" id="WP_202677424.1">
    <property type="nucleotide sequence ID" value="NZ_CP068595.1"/>
</dbReference>
<dbReference type="Gene3D" id="3.10.620.30">
    <property type="match status" value="1"/>
</dbReference>
<name>A0A974SE59_9BACL</name>
<dbReference type="Pfam" id="PF13559">
    <property type="entry name" value="DUF4129"/>
    <property type="match status" value="1"/>
</dbReference>
<gene>
    <name evidence="4" type="ORF">JI735_12210</name>
</gene>
<evidence type="ECO:0000256" key="1">
    <source>
        <dbReference type="SAM" id="MobiDB-lite"/>
    </source>
</evidence>
<dbReference type="EMBL" id="CP068595">
    <property type="protein sequence ID" value="QQZ63178.1"/>
    <property type="molecule type" value="Genomic_DNA"/>
</dbReference>
<reference evidence="4 5" key="1">
    <citation type="submission" date="2021-01" db="EMBL/GenBank/DDBJ databases">
        <title>Whole genome sequence of Paenibacillus sonchi LMG 24727 for comparative genomics.</title>
        <authorList>
            <person name="Lee G."/>
            <person name="Kim M.-J."/>
            <person name="Lim K."/>
            <person name="Shin J.-H."/>
        </authorList>
    </citation>
    <scope>NUCLEOTIDE SEQUENCE [LARGE SCALE GENOMIC DNA]</scope>
    <source>
        <strain evidence="4 5">LMG 24727</strain>
    </source>
</reference>
<evidence type="ECO:0000256" key="2">
    <source>
        <dbReference type="SAM" id="Phobius"/>
    </source>
</evidence>
<dbReference type="InterPro" id="IPR052901">
    <property type="entry name" value="Bact_TGase-like"/>
</dbReference>
<keyword evidence="2" id="KW-0472">Membrane</keyword>
<dbReference type="InterPro" id="IPR025403">
    <property type="entry name" value="TgpA-like_C"/>
</dbReference>
<evidence type="ECO:0000313" key="5">
    <source>
        <dbReference type="Proteomes" id="UP000595841"/>
    </source>
</evidence>
<organism evidence="4 5">
    <name type="scientific">Paenibacillus sonchi</name>
    <dbReference type="NCBI Taxonomy" id="373687"/>
    <lineage>
        <taxon>Bacteria</taxon>
        <taxon>Bacillati</taxon>
        <taxon>Bacillota</taxon>
        <taxon>Bacilli</taxon>
        <taxon>Bacillales</taxon>
        <taxon>Paenibacillaceae</taxon>
        <taxon>Paenibacillus</taxon>
        <taxon>Paenibacillus sonchi group</taxon>
    </lineage>
</organism>
<keyword evidence="2" id="KW-0812">Transmembrane</keyword>
<feature type="transmembrane region" description="Helical" evidence="2">
    <location>
        <begin position="627"/>
        <end position="646"/>
    </location>
</feature>
<feature type="transmembrane region" description="Helical" evidence="2">
    <location>
        <begin position="517"/>
        <end position="536"/>
    </location>
</feature>
<feature type="domain" description="Transglutaminase-like" evidence="3">
    <location>
        <begin position="998"/>
        <end position="1071"/>
    </location>
</feature>